<accession>A0A2W4C9Y4</accession>
<dbReference type="Proteomes" id="UP000248925">
    <property type="component" value="Unassembled WGS sequence"/>
</dbReference>
<dbReference type="GO" id="GO:0006355">
    <property type="term" value="P:regulation of DNA-templated transcription"/>
    <property type="evidence" value="ECO:0007669"/>
    <property type="project" value="InterPro"/>
</dbReference>
<evidence type="ECO:0000313" key="2">
    <source>
        <dbReference type="EMBL" id="PZM10167.1"/>
    </source>
</evidence>
<dbReference type="Pfam" id="PF00196">
    <property type="entry name" value="GerE"/>
    <property type="match status" value="1"/>
</dbReference>
<comment type="caution">
    <text evidence="2">The sequence shown here is derived from an EMBL/GenBank/DDBJ whole genome shotgun (WGS) entry which is preliminary data.</text>
</comment>
<dbReference type="SMART" id="SM00421">
    <property type="entry name" value="HTH_LUXR"/>
    <property type="match status" value="1"/>
</dbReference>
<dbReference type="SUPFAM" id="SSF46894">
    <property type="entry name" value="C-terminal effector domain of the bipartite response regulators"/>
    <property type="match status" value="1"/>
</dbReference>
<dbReference type="AlphaFoldDB" id="A0A2W4C9Y4"/>
<name>A0A2W4C9Y4_9HYPH</name>
<evidence type="ECO:0000259" key="1">
    <source>
        <dbReference type="PROSITE" id="PS50043"/>
    </source>
</evidence>
<dbReference type="InterPro" id="IPR000792">
    <property type="entry name" value="Tscrpt_reg_LuxR_C"/>
</dbReference>
<dbReference type="Gene3D" id="1.10.10.10">
    <property type="entry name" value="Winged helix-like DNA-binding domain superfamily/Winged helix DNA-binding domain"/>
    <property type="match status" value="1"/>
</dbReference>
<reference evidence="2 3" key="1">
    <citation type="journal article" date="2018" name="Sci. Rep.">
        <title>Rhizobium tumorigenes sp. nov., a novel plant tumorigenic bacterium isolated from cane gall tumors on thornless blackberry.</title>
        <authorList>
            <person name="Kuzmanovi N."/>
            <person name="Smalla K."/>
            <person name="Gronow S."/>
            <person name="PuBawska J."/>
        </authorList>
    </citation>
    <scope>NUCLEOTIDE SEQUENCE [LARGE SCALE GENOMIC DNA]</scope>
    <source>
        <strain evidence="2 3">CCBAU 85046</strain>
    </source>
</reference>
<dbReference type="OrthoDB" id="7846237at2"/>
<sequence>MSFTVICQKLIDAWMLTGSQGPSLPEKAYSGIVPFLTIRMRLSVIYLNADDPKEWLLRTIRHSRLSSRIINLDSLFKGGKLGELRDQAYLESSVLPAYAKAIEVRQPLIDTVEARLVGVRVVYDRIILPQKSQKPQWLLICTHGRFMAGAPASSLEIDATDEAILTALMQGMTVKEIGAEVALSPRTVEHRLERVKKQIGARSLPHLAVLLVTAGFDRSIHYVSDN</sequence>
<proteinExistence type="predicted"/>
<dbReference type="EMBL" id="PCDP01000053">
    <property type="protein sequence ID" value="PZM10167.1"/>
    <property type="molecule type" value="Genomic_DNA"/>
</dbReference>
<organism evidence="2 3">
    <name type="scientific">Rhizobium tubonense</name>
    <dbReference type="NCBI Taxonomy" id="484088"/>
    <lineage>
        <taxon>Bacteria</taxon>
        <taxon>Pseudomonadati</taxon>
        <taxon>Pseudomonadota</taxon>
        <taxon>Alphaproteobacteria</taxon>
        <taxon>Hyphomicrobiales</taxon>
        <taxon>Rhizobiaceae</taxon>
        <taxon>Rhizobium/Agrobacterium group</taxon>
        <taxon>Rhizobium</taxon>
    </lineage>
</organism>
<feature type="domain" description="HTH luxR-type" evidence="1">
    <location>
        <begin position="150"/>
        <end position="215"/>
    </location>
</feature>
<gene>
    <name evidence="2" type="ORF">CPY51_23700</name>
</gene>
<dbReference type="GO" id="GO:0003677">
    <property type="term" value="F:DNA binding"/>
    <property type="evidence" value="ECO:0007669"/>
    <property type="project" value="InterPro"/>
</dbReference>
<evidence type="ECO:0000313" key="3">
    <source>
        <dbReference type="Proteomes" id="UP000248925"/>
    </source>
</evidence>
<dbReference type="PROSITE" id="PS50043">
    <property type="entry name" value="HTH_LUXR_2"/>
    <property type="match status" value="1"/>
</dbReference>
<keyword evidence="3" id="KW-1185">Reference proteome</keyword>
<dbReference type="InterPro" id="IPR036388">
    <property type="entry name" value="WH-like_DNA-bd_sf"/>
</dbReference>
<dbReference type="InterPro" id="IPR016032">
    <property type="entry name" value="Sig_transdc_resp-reg_C-effctor"/>
</dbReference>
<protein>
    <submittedName>
        <fullName evidence="2">Helix-turn-helix transcriptional regulator</fullName>
    </submittedName>
</protein>